<dbReference type="EMBL" id="JAESIY010000004">
    <property type="protein sequence ID" value="MBL3656095.1"/>
    <property type="molecule type" value="Genomic_DNA"/>
</dbReference>
<evidence type="ECO:0000256" key="7">
    <source>
        <dbReference type="PROSITE-ProRule" id="PRU01360"/>
    </source>
</evidence>
<evidence type="ECO:0000256" key="5">
    <source>
        <dbReference type="ARBA" id="ARBA00023136"/>
    </source>
</evidence>
<dbReference type="Pfam" id="PF07715">
    <property type="entry name" value="Plug"/>
    <property type="match status" value="1"/>
</dbReference>
<keyword evidence="10" id="KW-1185">Reference proteome</keyword>
<dbReference type="GO" id="GO:0009279">
    <property type="term" value="C:cell outer membrane"/>
    <property type="evidence" value="ECO:0007669"/>
    <property type="project" value="UniProtKB-SubCell"/>
</dbReference>
<dbReference type="Proteomes" id="UP000659388">
    <property type="component" value="Unassembled WGS sequence"/>
</dbReference>
<dbReference type="NCBIfam" id="TIGR04057">
    <property type="entry name" value="SusC_RagA_signa"/>
    <property type="match status" value="1"/>
</dbReference>
<evidence type="ECO:0000256" key="6">
    <source>
        <dbReference type="ARBA" id="ARBA00023237"/>
    </source>
</evidence>
<dbReference type="InterPro" id="IPR039426">
    <property type="entry name" value="TonB-dep_rcpt-like"/>
</dbReference>
<protein>
    <submittedName>
        <fullName evidence="9">TonB-dependent receptor</fullName>
    </submittedName>
</protein>
<keyword evidence="6 7" id="KW-0998">Cell outer membrane</keyword>
<feature type="domain" description="TonB-dependent receptor plug" evidence="8">
    <location>
        <begin position="129"/>
        <end position="234"/>
    </location>
</feature>
<sequence>MMKNLLLSFFSYPFHRWSMVLGGLIFLCFSEVMAQEGSMVSGKVISAEDKEPLPGVNVLIKGTSKGTVTSVDGSFSLKASGSDVLIFSFVGYSSQEVEVRNRTQIDVELQSDLKALDEVVVVGYGTQQKSDITGSVGIVDAVEMKKFATSDVSQLMQGRVAGVQVNSDGQPGAAPSVRIRGYSTFGNAQPLYVIDGVPIGTSPRDFNPNDVESVQVLKDASAGAIYGSRAANGVIIITTKKGKQNMPLKISYSGYYGIDKVWQRIPVLGREDYQMIVNEVRTNANLPLLPGNDPSSPLFIDDINTDWQEEGLKTGSRQNHNIGFTGGGEHMTYNVSLDYFENKGTFVGNGPDYKRYSARINTTTEKGIFKFGQSFYYAHSHENTLNYNNTVLTGGRPPLIVDLVESVPTMPIYDENNEGGFGGTEAEIHNVISLNGIGMNSLFENYTDVDRILASGYGELQLIDTEKHKLKYKLNLSYDKTIAHDFSFIPAFRLGYFFSLNDAQLDEGNRTYTTGLVENTLNYNLYLGKHTFDILVGQMYQNNQFYDAFGHTEQLPKPYFPVLDNGTNKVSAGTKTEAVLSSYLGRVNYNYDERYLVTATFRRDGSSRFSPENRFGNFGSVAVGWRVSNEEFISLPEFVDNLKLRASYGQLGNQNIEDYLYSPYINSNIPYNFNGEKVVGGLQTSVVSDSIKWEVKTSSNIGFDLSMFNGKIDFSAEYYNSKTEDLLVGVPIPFSVGSVDFTPLVNAGSMRNHGFEFVLGYHENSGDWSFDVSANLTTLKNEVLSLGGNNEPIYGTGSKTEVGSEVGQHFGYEAIGIFQSEDEVANHAIQEAGTAPGDIIFKDQLTVDTDGDGIPDAPDGRIDQADRVFLGSAIPSLNYGLNLTVGYKNFDLTVFTSGASGFKINSRMYRDLMLTTDYINRHEDILDRWTPENTDADYPRVINGDPNINQRNSDRKGYLQDGKYLRINTVSIGYNLPDGLIKGITSARVYFTAQNLYTFQAYKGYNPDFTSDVFSPGFDFGSFPKPRTLMLGVQLSL</sequence>
<evidence type="ECO:0000313" key="10">
    <source>
        <dbReference type="Proteomes" id="UP000659388"/>
    </source>
</evidence>
<proteinExistence type="inferred from homology"/>
<comment type="caution">
    <text evidence="9">The sequence shown here is derived from an EMBL/GenBank/DDBJ whole genome shotgun (WGS) entry which is preliminary data.</text>
</comment>
<keyword evidence="4 7" id="KW-0812">Transmembrane</keyword>
<dbReference type="InterPro" id="IPR036942">
    <property type="entry name" value="Beta-barrel_TonB_sf"/>
</dbReference>
<dbReference type="InterPro" id="IPR023996">
    <property type="entry name" value="TonB-dep_OMP_SusC/RagA"/>
</dbReference>
<keyword evidence="9" id="KW-0675">Receptor</keyword>
<dbReference type="InterPro" id="IPR037066">
    <property type="entry name" value="Plug_dom_sf"/>
</dbReference>
<dbReference type="InterPro" id="IPR012910">
    <property type="entry name" value="Plug_dom"/>
</dbReference>
<evidence type="ECO:0000256" key="1">
    <source>
        <dbReference type="ARBA" id="ARBA00004571"/>
    </source>
</evidence>
<evidence type="ECO:0000256" key="3">
    <source>
        <dbReference type="ARBA" id="ARBA00022452"/>
    </source>
</evidence>
<evidence type="ECO:0000256" key="2">
    <source>
        <dbReference type="ARBA" id="ARBA00022448"/>
    </source>
</evidence>
<dbReference type="Gene3D" id="2.60.40.1120">
    <property type="entry name" value="Carboxypeptidase-like, regulatory domain"/>
    <property type="match status" value="1"/>
</dbReference>
<dbReference type="SUPFAM" id="SSF49464">
    <property type="entry name" value="Carboxypeptidase regulatory domain-like"/>
    <property type="match status" value="1"/>
</dbReference>
<dbReference type="PROSITE" id="PS52016">
    <property type="entry name" value="TONB_DEPENDENT_REC_3"/>
    <property type="match status" value="1"/>
</dbReference>
<dbReference type="InterPro" id="IPR023997">
    <property type="entry name" value="TonB-dep_OMP_SusC/RagA_CS"/>
</dbReference>
<name>A0A937K099_9BACT</name>
<keyword evidence="5 7" id="KW-0472">Membrane</keyword>
<accession>A0A937K099</accession>
<gene>
    <name evidence="9" type="ORF">JL102_08140</name>
</gene>
<dbReference type="AlphaFoldDB" id="A0A937K099"/>
<dbReference type="InterPro" id="IPR008969">
    <property type="entry name" value="CarboxyPept-like_regulatory"/>
</dbReference>
<comment type="similarity">
    <text evidence="7">Belongs to the TonB-dependent receptor family.</text>
</comment>
<evidence type="ECO:0000256" key="4">
    <source>
        <dbReference type="ARBA" id="ARBA00022692"/>
    </source>
</evidence>
<keyword evidence="3 7" id="KW-1134">Transmembrane beta strand</keyword>
<dbReference type="Pfam" id="PF13715">
    <property type="entry name" value="CarbopepD_reg_2"/>
    <property type="match status" value="1"/>
</dbReference>
<comment type="subcellular location">
    <subcellularLocation>
        <location evidence="1 7">Cell outer membrane</location>
        <topology evidence="1 7">Multi-pass membrane protein</topology>
    </subcellularLocation>
</comment>
<dbReference type="SUPFAM" id="SSF56935">
    <property type="entry name" value="Porins"/>
    <property type="match status" value="1"/>
</dbReference>
<reference evidence="9" key="1">
    <citation type="submission" date="2021-01" db="EMBL/GenBank/DDBJ databases">
        <title>Fulvivirga kasyanovii gen. nov., sp nov., a novel member of the phylum Bacteroidetes isolated from seawater in a mussel farm.</title>
        <authorList>
            <person name="Zhao L.-H."/>
            <person name="Wang Z.-J."/>
        </authorList>
    </citation>
    <scope>NUCLEOTIDE SEQUENCE</scope>
    <source>
        <strain evidence="9">2943</strain>
    </source>
</reference>
<dbReference type="Gene3D" id="2.170.130.10">
    <property type="entry name" value="TonB-dependent receptor, plug domain"/>
    <property type="match status" value="1"/>
</dbReference>
<keyword evidence="2 7" id="KW-0813">Transport</keyword>
<dbReference type="Gene3D" id="2.40.170.20">
    <property type="entry name" value="TonB-dependent receptor, beta-barrel domain"/>
    <property type="match status" value="1"/>
</dbReference>
<dbReference type="RefSeq" id="WP_202243888.1">
    <property type="nucleotide sequence ID" value="NZ_JAESIY010000004.1"/>
</dbReference>
<organism evidence="9 10">
    <name type="scientific">Fulvivirga sediminis</name>
    <dbReference type="NCBI Taxonomy" id="2803949"/>
    <lineage>
        <taxon>Bacteria</taxon>
        <taxon>Pseudomonadati</taxon>
        <taxon>Bacteroidota</taxon>
        <taxon>Cytophagia</taxon>
        <taxon>Cytophagales</taxon>
        <taxon>Fulvivirgaceae</taxon>
        <taxon>Fulvivirga</taxon>
    </lineage>
</organism>
<evidence type="ECO:0000313" key="9">
    <source>
        <dbReference type="EMBL" id="MBL3656095.1"/>
    </source>
</evidence>
<evidence type="ECO:0000259" key="8">
    <source>
        <dbReference type="Pfam" id="PF07715"/>
    </source>
</evidence>
<dbReference type="NCBIfam" id="TIGR04056">
    <property type="entry name" value="OMP_RagA_SusC"/>
    <property type="match status" value="1"/>
</dbReference>